<evidence type="ECO:0000256" key="1">
    <source>
        <dbReference type="ARBA" id="ARBA00009480"/>
    </source>
</evidence>
<dbReference type="Proteomes" id="UP000002866">
    <property type="component" value="Chromosome 1"/>
</dbReference>
<feature type="compositionally biased region" description="Low complexity" evidence="3">
    <location>
        <begin position="142"/>
        <end position="154"/>
    </location>
</feature>
<feature type="compositionally biased region" description="Polar residues" evidence="3">
    <location>
        <begin position="264"/>
        <end position="305"/>
    </location>
</feature>
<dbReference type="eggNOG" id="KOG3065">
    <property type="taxonomic scope" value="Eukaryota"/>
</dbReference>
<feature type="domain" description="T-SNARE coiled-coil homology" evidence="4">
    <location>
        <begin position="667"/>
        <end position="729"/>
    </location>
</feature>
<dbReference type="GeneID" id="14493601"/>
<dbReference type="OMA" id="LDINVHM"/>
<dbReference type="KEGG" id="tbl:TBLA_0A08900"/>
<feature type="compositionally biased region" description="Acidic residues" evidence="3">
    <location>
        <begin position="72"/>
        <end position="84"/>
    </location>
</feature>
<feature type="compositionally biased region" description="Basic and acidic residues" evidence="3">
    <location>
        <begin position="306"/>
        <end position="315"/>
    </location>
</feature>
<reference evidence="5 6" key="1">
    <citation type="journal article" date="2011" name="Proc. Natl. Acad. Sci. U.S.A.">
        <title>Evolutionary erosion of yeast sex chromosomes by mating-type switching accidents.</title>
        <authorList>
            <person name="Gordon J.L."/>
            <person name="Armisen D."/>
            <person name="Proux-Wera E."/>
            <person name="Oheigeartaigh S.S."/>
            <person name="Byrne K.P."/>
            <person name="Wolfe K.H."/>
        </authorList>
    </citation>
    <scope>NUCLEOTIDE SEQUENCE [LARGE SCALE GENOMIC DNA]</scope>
    <source>
        <strain evidence="6">ATCC 34711 / CBS 6284 / DSM 70876 / NBRC 10599 / NRRL Y-10934 / UCD 77-7</strain>
    </source>
</reference>
<name>I2GX27_HENB6</name>
<feature type="compositionally biased region" description="Basic residues" evidence="3">
    <location>
        <begin position="87"/>
        <end position="99"/>
    </location>
</feature>
<proteinExistence type="inferred from homology"/>
<organism evidence="5 6">
    <name type="scientific">Henningerozyma blattae (strain ATCC 34711 / CBS 6284 / DSM 70876 / NBRC 10599 / NRRL Y-10934 / UCD 77-7)</name>
    <name type="common">Yeast</name>
    <name type="synonym">Tetrapisispora blattae</name>
    <dbReference type="NCBI Taxonomy" id="1071380"/>
    <lineage>
        <taxon>Eukaryota</taxon>
        <taxon>Fungi</taxon>
        <taxon>Dikarya</taxon>
        <taxon>Ascomycota</taxon>
        <taxon>Saccharomycotina</taxon>
        <taxon>Saccharomycetes</taxon>
        <taxon>Saccharomycetales</taxon>
        <taxon>Saccharomycetaceae</taxon>
        <taxon>Henningerozyma</taxon>
    </lineage>
</organism>
<feature type="coiled-coil region" evidence="2">
    <location>
        <begin position="487"/>
        <end position="519"/>
    </location>
</feature>
<feature type="region of interest" description="Disordered" evidence="3">
    <location>
        <begin position="68"/>
        <end position="362"/>
    </location>
</feature>
<feature type="compositionally biased region" description="Low complexity" evidence="3">
    <location>
        <begin position="100"/>
        <end position="126"/>
    </location>
</feature>
<dbReference type="SMART" id="SM00397">
    <property type="entry name" value="t_SNARE"/>
    <property type="match status" value="2"/>
</dbReference>
<comment type="similarity">
    <text evidence="1">Belongs to the SNAP-25 family.</text>
</comment>
<feature type="compositionally biased region" description="Basic and acidic residues" evidence="3">
    <location>
        <begin position="384"/>
        <end position="394"/>
    </location>
</feature>
<dbReference type="CDD" id="cd15857">
    <property type="entry name" value="SNARE_SEC9C"/>
    <property type="match status" value="1"/>
</dbReference>
<dbReference type="InParanoid" id="I2GX27"/>
<dbReference type="GO" id="GO:0005886">
    <property type="term" value="C:plasma membrane"/>
    <property type="evidence" value="ECO:0007669"/>
    <property type="project" value="TreeGrafter"/>
</dbReference>
<dbReference type="HOGENOM" id="CLU_020823_1_0_1"/>
<feature type="compositionally biased region" description="Polar residues" evidence="3">
    <location>
        <begin position="205"/>
        <end position="241"/>
    </location>
</feature>
<feature type="region of interest" description="Disordered" evidence="3">
    <location>
        <begin position="384"/>
        <end position="408"/>
    </location>
</feature>
<protein>
    <recommendedName>
        <fullName evidence="4">t-SNARE coiled-coil homology domain-containing protein</fullName>
    </recommendedName>
</protein>
<dbReference type="Gene3D" id="1.20.5.110">
    <property type="match status" value="2"/>
</dbReference>
<evidence type="ECO:0000259" key="4">
    <source>
        <dbReference type="PROSITE" id="PS50192"/>
    </source>
</evidence>
<dbReference type="RefSeq" id="XP_004178198.1">
    <property type="nucleotide sequence ID" value="XM_004178150.1"/>
</dbReference>
<dbReference type="GO" id="GO:0006887">
    <property type="term" value="P:exocytosis"/>
    <property type="evidence" value="ECO:0007669"/>
    <property type="project" value="TreeGrafter"/>
</dbReference>
<dbReference type="InterPro" id="IPR000727">
    <property type="entry name" value="T_SNARE_dom"/>
</dbReference>
<dbReference type="PANTHER" id="PTHR19305:SF9">
    <property type="entry name" value="SYNAPTOSOMAL-ASSOCIATED PROTEIN 29"/>
    <property type="match status" value="1"/>
</dbReference>
<gene>
    <name evidence="5" type="primary">TBLA0A08900</name>
    <name evidence="5" type="ORF">TBLA_0A08900</name>
</gene>
<accession>I2GX27</accession>
<dbReference type="GO" id="GO:0019905">
    <property type="term" value="F:syntaxin binding"/>
    <property type="evidence" value="ECO:0007669"/>
    <property type="project" value="TreeGrafter"/>
</dbReference>
<keyword evidence="2" id="KW-0175">Coiled coil</keyword>
<evidence type="ECO:0000313" key="5">
    <source>
        <dbReference type="EMBL" id="CCH58679.1"/>
    </source>
</evidence>
<dbReference type="GO" id="GO:0031201">
    <property type="term" value="C:SNARE complex"/>
    <property type="evidence" value="ECO:0007669"/>
    <property type="project" value="TreeGrafter"/>
</dbReference>
<dbReference type="SUPFAM" id="SSF58038">
    <property type="entry name" value="SNARE fusion complex"/>
    <property type="match status" value="2"/>
</dbReference>
<dbReference type="GO" id="GO:0006906">
    <property type="term" value="P:vesicle fusion"/>
    <property type="evidence" value="ECO:0007669"/>
    <property type="project" value="TreeGrafter"/>
</dbReference>
<dbReference type="EMBL" id="HE806316">
    <property type="protein sequence ID" value="CCH58679.1"/>
    <property type="molecule type" value="Genomic_DNA"/>
</dbReference>
<evidence type="ECO:0000256" key="3">
    <source>
        <dbReference type="SAM" id="MobiDB-lite"/>
    </source>
</evidence>
<keyword evidence="6" id="KW-1185">Reference proteome</keyword>
<evidence type="ECO:0000313" key="6">
    <source>
        <dbReference type="Proteomes" id="UP000002866"/>
    </source>
</evidence>
<evidence type="ECO:0000256" key="2">
    <source>
        <dbReference type="SAM" id="Coils"/>
    </source>
</evidence>
<dbReference type="CDD" id="cd15886">
    <property type="entry name" value="SNARE_SEC9N"/>
    <property type="match status" value="1"/>
</dbReference>
<sequence length="730" mass="82540">MGLRKFLKMQPPKEDTYSENQFNLNELGISTKSSKQKREKFAAYGAYARDHTQDKFYAPAGYEVYARPQDLNAEEEEEFEDEETSERKKKNRLFKRNKNKTNGNTNTNMNTNAPATTNTKTNGTNPYDQSQNDPYSIGGGNSNNDPYSNDDPYSTGNNSGFYDSHPTAKNYGLPPSAMESKGNPYINNNISDYNGDYNRSRDFESSSYNGYNNRESSLDPQYGGSSNANKNPYGGSSSMDSPYSGLGMGKSENSLYSGLGMGKSESSPYSKVGMNNTNSNSRTNVQSRPVTSNGSNDSNPYNLASDTHDTYDRPNRISGLKQPNIDAGASNPYSRRRGVKPNKAPSMYSLDLNRSPLDDAQSTSGNISSLLYANKEGSKEFDFELAEEEQRNQEEEYDDDDDGIRGYGTSGNQMQLEQLEKSKTEVMNDVAIDEDLNATIEENVTSSYNDNNGYGNSYNTQLEEEEVLQDSYGYGNHLQQQKGYKTFDELQQEEQEREQQEEEEEVNEIKKEIKFLKQSSVASTRNTLRMAKEAEMSGMNTLGLLGHQSEKLHNIETNLNLMKAQNVVADDSVSQLKKLNRGLLAIHVSNPFNSKTRAREKEDKIKQRKMEEQLMRENANQDLNTSTKRIEDAMNGTDMNTLQGQYHRKQVLERNKKFLFEADEEDEEAELEMDRNLTATNQIVGRLKKQAMAMSSEVDSQDKRLRNIEEDTDNLDIKIHMNTVRLADIR</sequence>
<dbReference type="PROSITE" id="PS50192">
    <property type="entry name" value="T_SNARE"/>
    <property type="match status" value="1"/>
</dbReference>
<dbReference type="AlphaFoldDB" id="I2GX27"/>
<dbReference type="PANTHER" id="PTHR19305">
    <property type="entry name" value="SYNAPTOSOMAL ASSOCIATED PROTEIN"/>
    <property type="match status" value="1"/>
</dbReference>
<dbReference type="GO" id="GO:0005484">
    <property type="term" value="F:SNAP receptor activity"/>
    <property type="evidence" value="ECO:0007669"/>
    <property type="project" value="TreeGrafter"/>
</dbReference>
<dbReference type="STRING" id="1071380.I2GX27"/>
<dbReference type="OrthoDB" id="18679at2759"/>